<feature type="disulfide bond" evidence="3">
    <location>
        <begin position="129"/>
        <end position="153"/>
    </location>
</feature>
<dbReference type="GO" id="GO:0017147">
    <property type="term" value="F:Wnt-protein binding"/>
    <property type="evidence" value="ECO:0007669"/>
    <property type="project" value="TreeGrafter"/>
</dbReference>
<dbReference type="InterPro" id="IPR015526">
    <property type="entry name" value="Frizzled/SFRP"/>
</dbReference>
<feature type="chain" id="PRO_5042066620" description="FZ domain-containing protein" evidence="4">
    <location>
        <begin position="22"/>
        <end position="229"/>
    </location>
</feature>
<evidence type="ECO:0000313" key="6">
    <source>
        <dbReference type="EMBL" id="KAK3794387.1"/>
    </source>
</evidence>
<dbReference type="SUPFAM" id="SSF63501">
    <property type="entry name" value="Frizzled cysteine-rich domain"/>
    <property type="match status" value="1"/>
</dbReference>
<dbReference type="GO" id="GO:0060070">
    <property type="term" value="P:canonical Wnt signaling pathway"/>
    <property type="evidence" value="ECO:0007669"/>
    <property type="project" value="TreeGrafter"/>
</dbReference>
<dbReference type="GO" id="GO:0005886">
    <property type="term" value="C:plasma membrane"/>
    <property type="evidence" value="ECO:0007669"/>
    <property type="project" value="TreeGrafter"/>
</dbReference>
<proteinExistence type="predicted"/>
<dbReference type="InterPro" id="IPR020067">
    <property type="entry name" value="Frizzled_dom"/>
</dbReference>
<accession>A0AAE1E541</accession>
<dbReference type="SMART" id="SM00063">
    <property type="entry name" value="FRI"/>
    <property type="match status" value="1"/>
</dbReference>
<protein>
    <recommendedName>
        <fullName evidence="5">FZ domain-containing protein</fullName>
    </recommendedName>
</protein>
<evidence type="ECO:0000313" key="7">
    <source>
        <dbReference type="Proteomes" id="UP001283361"/>
    </source>
</evidence>
<dbReference type="AlphaFoldDB" id="A0AAE1E541"/>
<dbReference type="GO" id="GO:0042813">
    <property type="term" value="F:Wnt receptor activity"/>
    <property type="evidence" value="ECO:0007669"/>
    <property type="project" value="TreeGrafter"/>
</dbReference>
<reference evidence="6" key="1">
    <citation type="journal article" date="2023" name="G3 (Bethesda)">
        <title>A reference genome for the long-term kleptoplast-retaining sea slug Elysia crispata morphotype clarki.</title>
        <authorList>
            <person name="Eastman K.E."/>
            <person name="Pendleton A.L."/>
            <person name="Shaikh M.A."/>
            <person name="Suttiyut T."/>
            <person name="Ogas R."/>
            <person name="Tomko P."/>
            <person name="Gavelis G."/>
            <person name="Widhalm J.R."/>
            <person name="Wisecaver J.H."/>
        </authorList>
    </citation>
    <scope>NUCLEOTIDE SEQUENCE</scope>
    <source>
        <strain evidence="6">ECLA1</strain>
    </source>
</reference>
<keyword evidence="4" id="KW-0732">Signal</keyword>
<dbReference type="Pfam" id="PF01392">
    <property type="entry name" value="Fz"/>
    <property type="match status" value="1"/>
</dbReference>
<dbReference type="EMBL" id="JAWDGP010001129">
    <property type="protein sequence ID" value="KAK3794387.1"/>
    <property type="molecule type" value="Genomic_DNA"/>
</dbReference>
<keyword evidence="1" id="KW-0217">Developmental protein</keyword>
<dbReference type="InterPro" id="IPR036790">
    <property type="entry name" value="Frizzled_dom_sf"/>
</dbReference>
<dbReference type="Gene3D" id="1.10.2000.10">
    <property type="entry name" value="Frizzled cysteine-rich domain"/>
    <property type="match status" value="1"/>
</dbReference>
<comment type="caution">
    <text evidence="6">The sequence shown here is derived from an EMBL/GenBank/DDBJ whole genome shotgun (WGS) entry which is preliminary data.</text>
</comment>
<sequence>MESTGLLACFTLLLAVTFTHSSPLFETSQVAASLSTNNRHSSKLTQSKCTPVQVAKCSTFYNSVQMPNVFGENSQTKASETLRDVLSKLGSTNKLVTSFLCSVLIPPCPSGSKFKVNSKKVPLPCRATCEEALRQSRGSLAAELPWAAWPVRCHALPSNNCFAFDVITNSACQIVLLKTKQMFAKTYKFPIEICSNASWAESLSSRVLEEKKVFVLKNTARAESEPLIP</sequence>
<evidence type="ECO:0000256" key="4">
    <source>
        <dbReference type="SAM" id="SignalP"/>
    </source>
</evidence>
<dbReference type="Proteomes" id="UP001283361">
    <property type="component" value="Unassembled WGS sequence"/>
</dbReference>
<evidence type="ECO:0000256" key="3">
    <source>
        <dbReference type="PROSITE-ProRule" id="PRU00090"/>
    </source>
</evidence>
<keyword evidence="7" id="KW-1185">Reference proteome</keyword>
<comment type="caution">
    <text evidence="3">Lacks conserved residue(s) required for the propagation of feature annotation.</text>
</comment>
<dbReference type="PROSITE" id="PS50038">
    <property type="entry name" value="FZ"/>
    <property type="match status" value="1"/>
</dbReference>
<evidence type="ECO:0000259" key="5">
    <source>
        <dbReference type="PROSITE" id="PS50038"/>
    </source>
</evidence>
<name>A0AAE1E541_9GAST</name>
<feature type="domain" description="FZ" evidence="5">
    <location>
        <begin position="44"/>
        <end position="175"/>
    </location>
</feature>
<gene>
    <name evidence="6" type="ORF">RRG08_061054</name>
</gene>
<feature type="signal peptide" evidence="4">
    <location>
        <begin position="1"/>
        <end position="21"/>
    </location>
</feature>
<evidence type="ECO:0000256" key="2">
    <source>
        <dbReference type="ARBA" id="ARBA00023157"/>
    </source>
</evidence>
<keyword evidence="2 3" id="KW-1015">Disulfide bond</keyword>
<evidence type="ECO:0000256" key="1">
    <source>
        <dbReference type="ARBA" id="ARBA00022473"/>
    </source>
</evidence>
<dbReference type="CDD" id="cd07066">
    <property type="entry name" value="CRD_FZ"/>
    <property type="match status" value="1"/>
</dbReference>
<organism evidence="6 7">
    <name type="scientific">Elysia crispata</name>
    <name type="common">lettuce slug</name>
    <dbReference type="NCBI Taxonomy" id="231223"/>
    <lineage>
        <taxon>Eukaryota</taxon>
        <taxon>Metazoa</taxon>
        <taxon>Spiralia</taxon>
        <taxon>Lophotrochozoa</taxon>
        <taxon>Mollusca</taxon>
        <taxon>Gastropoda</taxon>
        <taxon>Heterobranchia</taxon>
        <taxon>Euthyneura</taxon>
        <taxon>Panpulmonata</taxon>
        <taxon>Sacoglossa</taxon>
        <taxon>Placobranchoidea</taxon>
        <taxon>Plakobranchidae</taxon>
        <taxon>Elysia</taxon>
    </lineage>
</organism>
<dbReference type="PANTHER" id="PTHR11309">
    <property type="entry name" value="FRIZZLED"/>
    <property type="match status" value="1"/>
</dbReference>
<dbReference type="GO" id="GO:0035567">
    <property type="term" value="P:non-canonical Wnt signaling pathway"/>
    <property type="evidence" value="ECO:0007669"/>
    <property type="project" value="TreeGrafter"/>
</dbReference>